<dbReference type="Proteomes" id="UP000198717">
    <property type="component" value="Unassembled WGS sequence"/>
</dbReference>
<reference evidence="1 2" key="1">
    <citation type="submission" date="2016-10" db="EMBL/GenBank/DDBJ databases">
        <authorList>
            <person name="Varghese N."/>
            <person name="Submissions S."/>
        </authorList>
    </citation>
    <scope>NUCLEOTIDE SEQUENCE [LARGE SCALE GENOMIC DNA]</scope>
    <source>
        <strain evidence="1 2">DSM 2260</strain>
    </source>
</reference>
<dbReference type="InterPro" id="IPR006311">
    <property type="entry name" value="TAT_signal"/>
</dbReference>
<comment type="caution">
    <text evidence="1">The sequence shown here is derived from an EMBL/GenBank/DDBJ whole genome shotgun (WGS) entry which is preliminary data.</text>
</comment>
<gene>
    <name evidence="1" type="ORF">SAMN04488504_11120</name>
</gene>
<proteinExistence type="predicted"/>
<dbReference type="PROSITE" id="PS51318">
    <property type="entry name" value="TAT"/>
    <property type="match status" value="1"/>
</dbReference>
<dbReference type="EMBL" id="FNAJ01000011">
    <property type="protein sequence ID" value="SDE74941.1"/>
    <property type="molecule type" value="Genomic_DNA"/>
</dbReference>
<name>A0ABY0N0F7_9BACT</name>
<keyword evidence="2" id="KW-1185">Reference proteome</keyword>
<accession>A0ABY0N0F7</accession>
<protein>
    <submittedName>
        <fullName evidence="1">Uncharacterized protein</fullName>
    </submittedName>
</protein>
<organism evidence="1 2">
    <name type="scientific">Myxococcus virescens</name>
    <dbReference type="NCBI Taxonomy" id="83456"/>
    <lineage>
        <taxon>Bacteria</taxon>
        <taxon>Pseudomonadati</taxon>
        <taxon>Myxococcota</taxon>
        <taxon>Myxococcia</taxon>
        <taxon>Myxococcales</taxon>
        <taxon>Cystobacterineae</taxon>
        <taxon>Myxococcaceae</taxon>
        <taxon>Myxococcus</taxon>
    </lineage>
</organism>
<evidence type="ECO:0000313" key="2">
    <source>
        <dbReference type="Proteomes" id="UP000198717"/>
    </source>
</evidence>
<sequence>MSQSGRISMNRRGFLRAGALLSMGGGGILATRASNAGAFESNGILEIDPVGEFGAQPSAGIVHGNRQLVELTEFNSVNESPGLIQRIHSTVPGSMAHSPIANLDGSTKAIDRHLRFRNSYGSIIWICIAFPDSVNCGGHLGEHATRGWWAIGLNQEVYVLKTQSRWVYYFAEAEDGAVWAGEDLSACVLRTSPFDNCKEHCLFGDRRVGMRGKTFYSDTLIVNLVR</sequence>
<evidence type="ECO:0000313" key="1">
    <source>
        <dbReference type="EMBL" id="SDE74941.1"/>
    </source>
</evidence>